<dbReference type="EMBL" id="KV425625">
    <property type="protein sequence ID" value="KZT20174.1"/>
    <property type="molecule type" value="Genomic_DNA"/>
</dbReference>
<accession>A0A165NVS0</accession>
<reference evidence="1 2" key="1">
    <citation type="journal article" date="2016" name="Mol. Biol. Evol.">
        <title>Comparative Genomics of Early-Diverging Mushroom-Forming Fungi Provides Insights into the Origins of Lignocellulose Decay Capabilities.</title>
        <authorList>
            <person name="Nagy L.G."/>
            <person name="Riley R."/>
            <person name="Tritt A."/>
            <person name="Adam C."/>
            <person name="Daum C."/>
            <person name="Floudas D."/>
            <person name="Sun H."/>
            <person name="Yadav J.S."/>
            <person name="Pangilinan J."/>
            <person name="Larsson K.H."/>
            <person name="Matsuura K."/>
            <person name="Barry K."/>
            <person name="Labutti K."/>
            <person name="Kuo R."/>
            <person name="Ohm R.A."/>
            <person name="Bhattacharya S.S."/>
            <person name="Shirouzu T."/>
            <person name="Yoshinaga Y."/>
            <person name="Martin F.M."/>
            <person name="Grigoriev I.V."/>
            <person name="Hibbett D.S."/>
        </authorList>
    </citation>
    <scope>NUCLEOTIDE SEQUENCE [LARGE SCALE GENOMIC DNA]</scope>
    <source>
        <strain evidence="1 2">HHB14362 ss-1</strain>
    </source>
</reference>
<keyword evidence="2" id="KW-1185">Reference proteome</keyword>
<proteinExistence type="predicted"/>
<dbReference type="AlphaFoldDB" id="A0A165NVS0"/>
<dbReference type="InParanoid" id="A0A165NVS0"/>
<organism evidence="1 2">
    <name type="scientific">Neolentinus lepideus HHB14362 ss-1</name>
    <dbReference type="NCBI Taxonomy" id="1314782"/>
    <lineage>
        <taxon>Eukaryota</taxon>
        <taxon>Fungi</taxon>
        <taxon>Dikarya</taxon>
        <taxon>Basidiomycota</taxon>
        <taxon>Agaricomycotina</taxon>
        <taxon>Agaricomycetes</taxon>
        <taxon>Gloeophyllales</taxon>
        <taxon>Gloeophyllaceae</taxon>
        <taxon>Neolentinus</taxon>
    </lineage>
</organism>
<dbReference type="Proteomes" id="UP000076761">
    <property type="component" value="Unassembled WGS sequence"/>
</dbReference>
<evidence type="ECO:0000313" key="1">
    <source>
        <dbReference type="EMBL" id="KZT20174.1"/>
    </source>
</evidence>
<evidence type="ECO:0000313" key="2">
    <source>
        <dbReference type="Proteomes" id="UP000076761"/>
    </source>
</evidence>
<gene>
    <name evidence="1" type="ORF">NEOLEDRAFT_1182799</name>
</gene>
<name>A0A165NVS0_9AGAM</name>
<sequence>MRTETLKHKSNNCDPWDKWVSTLSPQDKISENETRKIANDIRKKKQFLLEQELLNARESDQTPGPGWTLSRVSSCVSLISILEEGGNGDKRLHTLPPGRISFANMEADSSWSPHSAMALTFIENLALFFETLTKRTAEEEPVSTCVSKKPRELHTTVDEVPVEPSMTLQLKGFHEEIKILFWNNQYLPISLFTYDKLFKFT</sequence>
<protein>
    <submittedName>
        <fullName evidence="1">Uncharacterized protein</fullName>
    </submittedName>
</protein>